<organism evidence="2 3">
    <name type="scientific">Podospora appendiculata</name>
    <dbReference type="NCBI Taxonomy" id="314037"/>
    <lineage>
        <taxon>Eukaryota</taxon>
        <taxon>Fungi</taxon>
        <taxon>Dikarya</taxon>
        <taxon>Ascomycota</taxon>
        <taxon>Pezizomycotina</taxon>
        <taxon>Sordariomycetes</taxon>
        <taxon>Sordariomycetidae</taxon>
        <taxon>Sordariales</taxon>
        <taxon>Podosporaceae</taxon>
        <taxon>Podospora</taxon>
    </lineage>
</organism>
<dbReference type="InterPro" id="IPR024645">
    <property type="entry name" value="Mitochondr_Som1"/>
</dbReference>
<name>A0AAE0X1V7_9PEZI</name>
<dbReference type="Proteomes" id="UP001270362">
    <property type="component" value="Unassembled WGS sequence"/>
</dbReference>
<protein>
    <submittedName>
        <fullName evidence="2">Uncharacterized protein</fullName>
    </submittedName>
</protein>
<reference evidence="2" key="2">
    <citation type="submission" date="2023-06" db="EMBL/GenBank/DDBJ databases">
        <authorList>
            <consortium name="Lawrence Berkeley National Laboratory"/>
            <person name="Haridas S."/>
            <person name="Hensen N."/>
            <person name="Bonometti L."/>
            <person name="Westerberg I."/>
            <person name="Brannstrom I.O."/>
            <person name="Guillou S."/>
            <person name="Cros-Aarteil S."/>
            <person name="Calhoun S."/>
            <person name="Kuo A."/>
            <person name="Mondo S."/>
            <person name="Pangilinan J."/>
            <person name="Riley R."/>
            <person name="Labutti K."/>
            <person name="Andreopoulos B."/>
            <person name="Lipzen A."/>
            <person name="Chen C."/>
            <person name="Yanf M."/>
            <person name="Daum C."/>
            <person name="Ng V."/>
            <person name="Clum A."/>
            <person name="Steindorff A."/>
            <person name="Ohm R."/>
            <person name="Martin F."/>
            <person name="Silar P."/>
            <person name="Natvig D."/>
            <person name="Lalanne C."/>
            <person name="Gautier V."/>
            <person name="Ament-Velasquez S.L."/>
            <person name="Kruys A."/>
            <person name="Hutchinson M.I."/>
            <person name="Powell A.J."/>
            <person name="Barry K."/>
            <person name="Miller A.N."/>
            <person name="Grigoriev I.V."/>
            <person name="Debuchy R."/>
            <person name="Gladieux P."/>
            <person name="Thoren M.H."/>
            <person name="Johannesson H."/>
        </authorList>
    </citation>
    <scope>NUCLEOTIDE SEQUENCE</scope>
    <source>
        <strain evidence="2">CBS 314.62</strain>
    </source>
</reference>
<accession>A0AAE0X1V7</accession>
<feature type="region of interest" description="Disordered" evidence="1">
    <location>
        <begin position="1"/>
        <end position="26"/>
    </location>
</feature>
<sequence length="129" mass="14425">MPPPCPSFPAKDLPAKVQVGPDGKGRKTVDGRAIDLAKDCELLSLLQYECHVDRPIKPDSLTRCWPVQRWFRRCQDKKGMFMVETTAWETSYTLAWAVDSGAAPAPTSTRDPLPTFVTGIDFTDLKDKQ</sequence>
<dbReference type="GO" id="GO:0042720">
    <property type="term" value="C:mitochondrial inner membrane peptidase complex"/>
    <property type="evidence" value="ECO:0007669"/>
    <property type="project" value="InterPro"/>
</dbReference>
<evidence type="ECO:0000313" key="3">
    <source>
        <dbReference type="Proteomes" id="UP001270362"/>
    </source>
</evidence>
<keyword evidence="3" id="KW-1185">Reference proteome</keyword>
<evidence type="ECO:0000313" key="2">
    <source>
        <dbReference type="EMBL" id="KAK3682895.1"/>
    </source>
</evidence>
<gene>
    <name evidence="2" type="ORF">B0T22DRAFT_296297</name>
</gene>
<reference evidence="2" key="1">
    <citation type="journal article" date="2023" name="Mol. Phylogenet. Evol.">
        <title>Genome-scale phylogeny and comparative genomics of the fungal order Sordariales.</title>
        <authorList>
            <person name="Hensen N."/>
            <person name="Bonometti L."/>
            <person name="Westerberg I."/>
            <person name="Brannstrom I.O."/>
            <person name="Guillou S."/>
            <person name="Cros-Aarteil S."/>
            <person name="Calhoun S."/>
            <person name="Haridas S."/>
            <person name="Kuo A."/>
            <person name="Mondo S."/>
            <person name="Pangilinan J."/>
            <person name="Riley R."/>
            <person name="LaButti K."/>
            <person name="Andreopoulos B."/>
            <person name="Lipzen A."/>
            <person name="Chen C."/>
            <person name="Yan M."/>
            <person name="Daum C."/>
            <person name="Ng V."/>
            <person name="Clum A."/>
            <person name="Steindorff A."/>
            <person name="Ohm R.A."/>
            <person name="Martin F."/>
            <person name="Silar P."/>
            <person name="Natvig D.O."/>
            <person name="Lalanne C."/>
            <person name="Gautier V."/>
            <person name="Ament-Velasquez S.L."/>
            <person name="Kruys A."/>
            <person name="Hutchinson M.I."/>
            <person name="Powell A.J."/>
            <person name="Barry K."/>
            <person name="Miller A.N."/>
            <person name="Grigoriev I.V."/>
            <person name="Debuchy R."/>
            <person name="Gladieux P."/>
            <person name="Hiltunen Thoren M."/>
            <person name="Johannesson H."/>
        </authorList>
    </citation>
    <scope>NUCLEOTIDE SEQUENCE</scope>
    <source>
        <strain evidence="2">CBS 314.62</strain>
    </source>
</reference>
<proteinExistence type="predicted"/>
<dbReference type="Pfam" id="PF11093">
    <property type="entry name" value="Mitochondr_Som1"/>
    <property type="match status" value="1"/>
</dbReference>
<dbReference type="EMBL" id="JAULSO010000005">
    <property type="protein sequence ID" value="KAK3682895.1"/>
    <property type="molecule type" value="Genomic_DNA"/>
</dbReference>
<evidence type="ECO:0000256" key="1">
    <source>
        <dbReference type="SAM" id="MobiDB-lite"/>
    </source>
</evidence>
<comment type="caution">
    <text evidence="2">The sequence shown here is derived from an EMBL/GenBank/DDBJ whole genome shotgun (WGS) entry which is preliminary data.</text>
</comment>
<dbReference type="AlphaFoldDB" id="A0AAE0X1V7"/>